<feature type="domain" description="LysM" evidence="3">
    <location>
        <begin position="486"/>
        <end position="535"/>
    </location>
</feature>
<comment type="caution">
    <text evidence="4">The sequence shown here is derived from an EMBL/GenBank/DDBJ whole genome shotgun (WGS) entry which is preliminary data.</text>
</comment>
<dbReference type="PANTHER" id="PTHR34700:SF4">
    <property type="entry name" value="PHAGE-LIKE ELEMENT PBSX PROTEIN XKDP"/>
    <property type="match status" value="1"/>
</dbReference>
<evidence type="ECO:0000256" key="2">
    <source>
        <dbReference type="SAM" id="Phobius"/>
    </source>
</evidence>
<dbReference type="Gene3D" id="3.10.350.10">
    <property type="entry name" value="LysM domain"/>
    <property type="match status" value="1"/>
</dbReference>
<feature type="transmembrane region" description="Helical" evidence="2">
    <location>
        <begin position="12"/>
        <end position="32"/>
    </location>
</feature>
<dbReference type="PANTHER" id="PTHR34700">
    <property type="entry name" value="POTASSIUM BINDING PROTEIN KBP"/>
    <property type="match status" value="1"/>
</dbReference>
<evidence type="ECO:0000313" key="5">
    <source>
        <dbReference type="Proteomes" id="UP001595629"/>
    </source>
</evidence>
<dbReference type="InterPro" id="IPR013783">
    <property type="entry name" value="Ig-like_fold"/>
</dbReference>
<proteinExistence type="predicted"/>
<dbReference type="RefSeq" id="WP_386738024.1">
    <property type="nucleotide sequence ID" value="NZ_JBHRXI010000049.1"/>
</dbReference>
<accession>A0ABV7TNV8</accession>
<dbReference type="InterPro" id="IPR036779">
    <property type="entry name" value="LysM_dom_sf"/>
</dbReference>
<reference evidence="5" key="1">
    <citation type="journal article" date="2019" name="Int. J. Syst. Evol. Microbiol.">
        <title>The Global Catalogue of Microorganisms (GCM) 10K type strain sequencing project: providing services to taxonomists for standard genome sequencing and annotation.</title>
        <authorList>
            <consortium name="The Broad Institute Genomics Platform"/>
            <consortium name="The Broad Institute Genome Sequencing Center for Infectious Disease"/>
            <person name="Wu L."/>
            <person name="Ma J."/>
        </authorList>
    </citation>
    <scope>NUCLEOTIDE SEQUENCE [LARGE SCALE GENOMIC DNA]</scope>
    <source>
        <strain evidence="5">KCTC 42911</strain>
    </source>
</reference>
<dbReference type="SMART" id="SM00257">
    <property type="entry name" value="LysM"/>
    <property type="match status" value="1"/>
</dbReference>
<feature type="region of interest" description="Disordered" evidence="1">
    <location>
        <begin position="43"/>
        <end position="170"/>
    </location>
</feature>
<keyword evidence="2" id="KW-0472">Membrane</keyword>
<keyword evidence="2" id="KW-1133">Transmembrane helix</keyword>
<dbReference type="InterPro" id="IPR052196">
    <property type="entry name" value="Bact_Kbp"/>
</dbReference>
<feature type="compositionally biased region" description="Low complexity" evidence="1">
    <location>
        <begin position="313"/>
        <end position="347"/>
    </location>
</feature>
<dbReference type="PROSITE" id="PS51782">
    <property type="entry name" value="LYSM"/>
    <property type="match status" value="1"/>
</dbReference>
<keyword evidence="5" id="KW-1185">Reference proteome</keyword>
<organism evidence="4 5">
    <name type="scientific">Lutimaribacter marinistellae</name>
    <dbReference type="NCBI Taxonomy" id="1820329"/>
    <lineage>
        <taxon>Bacteria</taxon>
        <taxon>Pseudomonadati</taxon>
        <taxon>Pseudomonadota</taxon>
        <taxon>Alphaproteobacteria</taxon>
        <taxon>Rhodobacterales</taxon>
        <taxon>Roseobacteraceae</taxon>
        <taxon>Lutimaribacter</taxon>
    </lineage>
</organism>
<feature type="compositionally biased region" description="Low complexity" evidence="1">
    <location>
        <begin position="109"/>
        <end position="120"/>
    </location>
</feature>
<evidence type="ECO:0000256" key="1">
    <source>
        <dbReference type="SAM" id="MobiDB-lite"/>
    </source>
</evidence>
<dbReference type="CDD" id="cd00118">
    <property type="entry name" value="LysM"/>
    <property type="match status" value="1"/>
</dbReference>
<evidence type="ECO:0000259" key="3">
    <source>
        <dbReference type="PROSITE" id="PS51782"/>
    </source>
</evidence>
<gene>
    <name evidence="4" type="ORF">ACFORG_23435</name>
</gene>
<dbReference type="EMBL" id="JBHRXI010000049">
    <property type="protein sequence ID" value="MFC3616706.1"/>
    <property type="molecule type" value="Genomic_DNA"/>
</dbReference>
<dbReference type="Pfam" id="PF01476">
    <property type="entry name" value="LysM"/>
    <property type="match status" value="1"/>
</dbReference>
<feature type="region of interest" description="Disordered" evidence="1">
    <location>
        <begin position="251"/>
        <end position="353"/>
    </location>
</feature>
<sequence length="537" mass="55333">MAADGDGGGTGTFAWGALAGVAVLAALGALYASGVFDTDRQDEGLAPVASDEAAQEPAAPEQLTKAPEVGQTAPQPPVSADPAQTETSDRPVASLSDETQPLAPSGSQLPADEAAPALPDRSGPAEPSAAVEEQPTQGNEDDAPYARTPETATLGDEAAQDDTVEPLDAPSLDQIYVEPDGTALLAGRAAPGSEVVVLVNGAELHRFTSSGSFAEFLTIPFNERAQGLVLRSEKAGRSALSDDYLIAALPAPATPPTNAQDQVAAADPEPNPQAEDAPKPQANAQAEPDKTQQGEADSTEDGPAESAGDDIRTTTATDEGGEEAALQLADAPQTPTEPEAETAKAAPDLATDSGPVAILRSGREGVELLQPAPADPQVSRDQVALDTIGYSDEGEVNLSGRAQSGSTVRVYVDNRAVSDIPAGLDGEWRADVPGIDPGIYTLRLDEIDAAGAVVSRIETPFKREPPEALLVPVSEAGVAAGTAAIQAVTVQHGDTLWAISRERYGEGVLYVKVFEANRGDIRDPDLIYPGQIFTLPE</sequence>
<dbReference type="Proteomes" id="UP001595629">
    <property type="component" value="Unassembled WGS sequence"/>
</dbReference>
<keyword evidence="2" id="KW-0812">Transmembrane</keyword>
<name>A0ABV7TNV8_9RHOB</name>
<evidence type="ECO:0000313" key="4">
    <source>
        <dbReference type="EMBL" id="MFC3616706.1"/>
    </source>
</evidence>
<dbReference type="InterPro" id="IPR018392">
    <property type="entry name" value="LysM"/>
</dbReference>
<dbReference type="Gene3D" id="2.60.40.10">
    <property type="entry name" value="Immunoglobulins"/>
    <property type="match status" value="1"/>
</dbReference>
<protein>
    <submittedName>
        <fullName evidence="4">LysM peptidoglycan-binding domain-containing protein</fullName>
    </submittedName>
</protein>